<proteinExistence type="predicted"/>
<accession>A0A7X2J3H4</accession>
<evidence type="ECO:0000313" key="4">
    <source>
        <dbReference type="Proteomes" id="UP000448867"/>
    </source>
</evidence>
<dbReference type="InterPro" id="IPR002881">
    <property type="entry name" value="DUF58"/>
</dbReference>
<dbReference type="PANTHER" id="PTHR34351">
    <property type="entry name" value="SLR1927 PROTEIN-RELATED"/>
    <property type="match status" value="1"/>
</dbReference>
<evidence type="ECO:0000259" key="2">
    <source>
        <dbReference type="Pfam" id="PF01882"/>
    </source>
</evidence>
<feature type="domain" description="DUF58" evidence="2">
    <location>
        <begin position="204"/>
        <end position="349"/>
    </location>
</feature>
<keyword evidence="1" id="KW-0812">Transmembrane</keyword>
<organism evidence="3 4">
    <name type="scientific">Metabacillus lacus</name>
    <dbReference type="NCBI Taxonomy" id="1983721"/>
    <lineage>
        <taxon>Bacteria</taxon>
        <taxon>Bacillati</taxon>
        <taxon>Bacillota</taxon>
        <taxon>Bacilli</taxon>
        <taxon>Bacillales</taxon>
        <taxon>Bacillaceae</taxon>
        <taxon>Metabacillus</taxon>
    </lineage>
</organism>
<name>A0A7X2J3H4_9BACI</name>
<dbReference type="PANTHER" id="PTHR34351:SF2">
    <property type="entry name" value="DUF58 DOMAIN-CONTAINING PROTEIN"/>
    <property type="match status" value="1"/>
</dbReference>
<sequence length="402" mass="46219">MKQLAMKIKLPWKLATLLLLMAATFSYAMFQGGFVSWFLFYAFLPFALYSFLLLLYPVGKFSAERRLNQERFSVGEKLAAEVTISRKVPFPLFYLIVEEVLPEKLNGTKGSKKILFPWFRRSFSVSYQLDNMPRGEHAFTGIRLRTGDLLGLIDKEALIILEDHFLVYPHYKEMKYHQNTRQIEQGGSSNHKKLWDNSTLANGIREYQPGDRFAWIDWKATARRDSIMIKEFEQTQSHDVLILMDRSPTPDFEQIVSFTASVIRAVLKSGASIEFVSLGREHARFPMQSGEAHLRNIFYHLAKADCDAEDSFAKVFEQVASSQQKKASKILVTGALTMELDRKIERNNHLGSTLLFIVKNAYGNIANEEKVMIDRLTKRGIFVKVIREGRFQEAFETARESG</sequence>
<dbReference type="EMBL" id="WKKI01000062">
    <property type="protein sequence ID" value="MRX74128.1"/>
    <property type="molecule type" value="Genomic_DNA"/>
</dbReference>
<dbReference type="OrthoDB" id="140416at2"/>
<gene>
    <name evidence="3" type="ORF">GJU40_18565</name>
</gene>
<dbReference type="Proteomes" id="UP000448867">
    <property type="component" value="Unassembled WGS sequence"/>
</dbReference>
<dbReference type="Pfam" id="PF01882">
    <property type="entry name" value="DUF58"/>
    <property type="match status" value="1"/>
</dbReference>
<reference evidence="3 4" key="1">
    <citation type="submission" date="2019-11" db="EMBL/GenBank/DDBJ databases">
        <title>Bacillus lacus genome.</title>
        <authorList>
            <person name="Allen C.J."/>
            <person name="Newman J.D."/>
        </authorList>
    </citation>
    <scope>NUCLEOTIDE SEQUENCE [LARGE SCALE GENOMIC DNA]</scope>
    <source>
        <strain evidence="3 4">KCTC 33946</strain>
    </source>
</reference>
<keyword evidence="4" id="KW-1185">Reference proteome</keyword>
<dbReference type="RefSeq" id="WP_154309581.1">
    <property type="nucleotide sequence ID" value="NZ_WKKI01000062.1"/>
</dbReference>
<keyword evidence="1" id="KW-0472">Membrane</keyword>
<dbReference type="AlphaFoldDB" id="A0A7X2J3H4"/>
<evidence type="ECO:0000313" key="3">
    <source>
        <dbReference type="EMBL" id="MRX74128.1"/>
    </source>
</evidence>
<feature type="transmembrane region" description="Helical" evidence="1">
    <location>
        <begin position="38"/>
        <end position="58"/>
    </location>
</feature>
<keyword evidence="1" id="KW-1133">Transmembrane helix</keyword>
<protein>
    <submittedName>
        <fullName evidence="3">DUF58 domain-containing protein</fullName>
    </submittedName>
</protein>
<comment type="caution">
    <text evidence="3">The sequence shown here is derived from an EMBL/GenBank/DDBJ whole genome shotgun (WGS) entry which is preliminary data.</text>
</comment>
<evidence type="ECO:0000256" key="1">
    <source>
        <dbReference type="SAM" id="Phobius"/>
    </source>
</evidence>